<dbReference type="PANTHER" id="PTHR30290">
    <property type="entry name" value="PERIPLASMIC BINDING COMPONENT OF ABC TRANSPORTER"/>
    <property type="match status" value="1"/>
</dbReference>
<reference evidence="3 4" key="1">
    <citation type="submission" date="2018-05" db="EMBL/GenBank/DDBJ databases">
        <title>Isolation and genomic analyses of lactose-positive bacteria from faecal samples of preterm neonates.</title>
        <authorList>
            <person name="Chen Y."/>
            <person name="Brook T.C."/>
            <person name="O'Neill I."/>
            <person name="Soe C.Z."/>
            <person name="Hall L.J."/>
            <person name="Hoyles L."/>
        </authorList>
    </citation>
    <scope>NUCLEOTIDE SEQUENCE [LARGE SCALE GENOMIC DNA]</scope>
    <source>
        <strain evidence="3 4">P080C CL</strain>
    </source>
</reference>
<evidence type="ECO:0000313" key="3">
    <source>
        <dbReference type="EMBL" id="THE37319.1"/>
    </source>
</evidence>
<accession>A0ABY2PSS5</accession>
<comment type="caution">
    <text evidence="3">The sequence shown here is derived from an EMBL/GenBank/DDBJ whole genome shotgun (WGS) entry which is preliminary data.</text>
</comment>
<dbReference type="InterPro" id="IPR025370">
    <property type="entry name" value="SgrR_HTH_N"/>
</dbReference>
<organism evidence="3 4">
    <name type="scientific">Citrobacter murliniae</name>
    <dbReference type="NCBI Taxonomy" id="67829"/>
    <lineage>
        <taxon>Bacteria</taxon>
        <taxon>Pseudomonadati</taxon>
        <taxon>Pseudomonadota</taxon>
        <taxon>Gammaproteobacteria</taxon>
        <taxon>Enterobacterales</taxon>
        <taxon>Enterobacteriaceae</taxon>
        <taxon>Citrobacter</taxon>
        <taxon>Citrobacter freundii complex</taxon>
    </lineage>
</organism>
<sequence>MMSVMNRDRKYTPKTSRLESHYQRLVARWQTTAAAVTLQEIAEELGCCRRYTRVLLQSMMARQWLSWTGQRGQGARGRLHCRVKDVSMQEKEKIFLEVSATLDSEYESSPPEDVSSNRVCIRFYRPIDAIVPSDHTGRVERHLLNMVHAGLTSINDQGVAVPDVAMAAKKSQNLQTWRFPLRQGLTWHNGEPVHADQLLQSLQIHLARPAFSHVTSVELEKDRGIDTLILSLSRPDAMLAYRLADPVHRLAHPQSGETGLGPFAIRVHNDHQLQLEASYCYHGTKPRIQTIEYSIEARLPGRQWTAVVLLHPDEEPEGATFQYLPKDDAGFVYLAFNNRSGSLNPSQQRFIQALAGVALRSLIGRENVSPVSEQWSVPALSENAEVVLLPPAVTLGYFWAPETEALMKNLQRQMRYWGCKLTIRPIDANLWFLPEKWDDCDIGVSDLRFQTPWWFAPETRFCHSVMIRQFTPPTFYSRLSQLLIRLGRDEARYPERIRRIMRLLIRTGCVSPLFTLKFEVRASKGICDVTVFPQGWPDFNRIWVDVN</sequence>
<feature type="domain" description="Solute-binding protein family 5" evidence="1">
    <location>
        <begin position="161"/>
        <end position="295"/>
    </location>
</feature>
<evidence type="ECO:0000313" key="4">
    <source>
        <dbReference type="Proteomes" id="UP000306790"/>
    </source>
</evidence>
<dbReference type="SUPFAM" id="SSF53850">
    <property type="entry name" value="Periplasmic binding protein-like II"/>
    <property type="match status" value="1"/>
</dbReference>
<dbReference type="Pfam" id="PF00496">
    <property type="entry name" value="SBP_bac_5"/>
    <property type="match status" value="1"/>
</dbReference>
<proteinExistence type="predicted"/>
<dbReference type="Proteomes" id="UP000306790">
    <property type="component" value="Unassembled WGS sequence"/>
</dbReference>
<gene>
    <name evidence="3" type="ORF">DJ535_13585</name>
</gene>
<protein>
    <recommendedName>
        <fullName evidence="5">ABC transporter substrate-binding protein</fullName>
    </recommendedName>
</protein>
<evidence type="ECO:0000259" key="1">
    <source>
        <dbReference type="Pfam" id="PF00496"/>
    </source>
</evidence>
<dbReference type="PANTHER" id="PTHR30290:SF19">
    <property type="entry name" value="ABC TRANSPORTER PERIPLASMIC BINDING PROTEIN"/>
    <property type="match status" value="1"/>
</dbReference>
<dbReference type="EMBL" id="QFVP01000008">
    <property type="protein sequence ID" value="THE37319.1"/>
    <property type="molecule type" value="Genomic_DNA"/>
</dbReference>
<evidence type="ECO:0008006" key="5">
    <source>
        <dbReference type="Google" id="ProtNLM"/>
    </source>
</evidence>
<feature type="domain" description="Transcriptional regulator SgrR N-terminal HTH" evidence="2">
    <location>
        <begin position="17"/>
        <end position="91"/>
    </location>
</feature>
<evidence type="ECO:0000259" key="2">
    <source>
        <dbReference type="Pfam" id="PF12793"/>
    </source>
</evidence>
<dbReference type="InterPro" id="IPR000914">
    <property type="entry name" value="SBP_5_dom"/>
</dbReference>
<dbReference type="Gene3D" id="3.40.190.10">
    <property type="entry name" value="Periplasmic binding protein-like II"/>
    <property type="match status" value="1"/>
</dbReference>
<name>A0ABY2PSS5_9ENTR</name>
<keyword evidence="4" id="KW-1185">Reference proteome</keyword>
<dbReference type="InterPro" id="IPR039424">
    <property type="entry name" value="SBP_5"/>
</dbReference>
<dbReference type="Pfam" id="PF12793">
    <property type="entry name" value="SgrR_N"/>
    <property type="match status" value="1"/>
</dbReference>